<dbReference type="InterPro" id="IPR007412">
    <property type="entry name" value="FlgM"/>
</dbReference>
<evidence type="ECO:0000256" key="6">
    <source>
        <dbReference type="ARBA" id="ARBA00023163"/>
    </source>
</evidence>
<evidence type="ECO:0000259" key="7">
    <source>
        <dbReference type="Pfam" id="PF04316"/>
    </source>
</evidence>
<proteinExistence type="inferred from homology"/>
<evidence type="ECO:0000256" key="3">
    <source>
        <dbReference type="ARBA" id="ARBA00022491"/>
    </source>
</evidence>
<organism evidence="8 9">
    <name type="scientific">Clostridium tyrobutyricum DIVETGP</name>
    <dbReference type="NCBI Taxonomy" id="1408889"/>
    <lineage>
        <taxon>Bacteria</taxon>
        <taxon>Bacillati</taxon>
        <taxon>Bacillota</taxon>
        <taxon>Clostridia</taxon>
        <taxon>Eubacteriales</taxon>
        <taxon>Clostridiaceae</taxon>
        <taxon>Clostridium</taxon>
    </lineage>
</organism>
<dbReference type="EMBL" id="CBXI010000031">
    <property type="protein sequence ID" value="CDL91671.1"/>
    <property type="molecule type" value="Genomic_DNA"/>
</dbReference>
<protein>
    <recommendedName>
        <fullName evidence="2">Negative regulator of flagellin synthesis</fullName>
    </recommendedName>
</protein>
<dbReference type="OrthoDB" id="2112800at2"/>
<keyword evidence="8" id="KW-0282">Flagellum</keyword>
<accession>W6N5V0</accession>
<dbReference type="InterPro" id="IPR031316">
    <property type="entry name" value="FlgM_C"/>
</dbReference>
<keyword evidence="5" id="KW-0805">Transcription regulation</keyword>
<evidence type="ECO:0000256" key="2">
    <source>
        <dbReference type="ARBA" id="ARBA00017823"/>
    </source>
</evidence>
<evidence type="ECO:0000256" key="1">
    <source>
        <dbReference type="ARBA" id="ARBA00005322"/>
    </source>
</evidence>
<evidence type="ECO:0000313" key="9">
    <source>
        <dbReference type="Proteomes" id="UP000019482"/>
    </source>
</evidence>
<sequence>MKINGINSNNIINLYREVNKRNDLTAKAENRDSIQISSMGKSLSSYMPDDRIIDSKDKVESIKKAISNGTYKVDAKLVAQKILDNMKGQV</sequence>
<dbReference type="RefSeq" id="WP_017895216.1">
    <property type="nucleotide sequence ID" value="NZ_CBXI010000031.1"/>
</dbReference>
<dbReference type="InterPro" id="IPR035890">
    <property type="entry name" value="Anti-sigma-28_factor_FlgM_sf"/>
</dbReference>
<dbReference type="GO" id="GO:0044781">
    <property type="term" value="P:bacterial-type flagellum organization"/>
    <property type="evidence" value="ECO:0007669"/>
    <property type="project" value="UniProtKB-KW"/>
</dbReference>
<gene>
    <name evidence="8" type="ORF">CTDIVETGP_1741</name>
</gene>
<keyword evidence="6" id="KW-0804">Transcription</keyword>
<dbReference type="Pfam" id="PF04316">
    <property type="entry name" value="FlgM"/>
    <property type="match status" value="1"/>
</dbReference>
<keyword evidence="8" id="KW-0969">Cilium</keyword>
<evidence type="ECO:0000313" key="8">
    <source>
        <dbReference type="EMBL" id="CDL91671.1"/>
    </source>
</evidence>
<comment type="similarity">
    <text evidence="1">Belongs to the FlgM family.</text>
</comment>
<feature type="domain" description="Anti-sigma-28 factor FlgM C-terminal" evidence="7">
    <location>
        <begin position="32"/>
        <end position="84"/>
    </location>
</feature>
<keyword evidence="9" id="KW-1185">Reference proteome</keyword>
<evidence type="ECO:0000256" key="4">
    <source>
        <dbReference type="ARBA" id="ARBA00022795"/>
    </source>
</evidence>
<dbReference type="SUPFAM" id="SSF101498">
    <property type="entry name" value="Anti-sigma factor FlgM"/>
    <property type="match status" value="1"/>
</dbReference>
<evidence type="ECO:0000256" key="5">
    <source>
        <dbReference type="ARBA" id="ARBA00023015"/>
    </source>
</evidence>
<dbReference type="NCBIfam" id="TIGR03824">
    <property type="entry name" value="FlgM_jcvi"/>
    <property type="match status" value="1"/>
</dbReference>
<comment type="caution">
    <text evidence="8">The sequence shown here is derived from an EMBL/GenBank/DDBJ whole genome shotgun (WGS) entry which is preliminary data.</text>
</comment>
<dbReference type="Proteomes" id="UP000019482">
    <property type="component" value="Unassembled WGS sequence"/>
</dbReference>
<keyword evidence="4" id="KW-1005">Bacterial flagellum biogenesis</keyword>
<name>W6N5V0_CLOTY</name>
<dbReference type="GO" id="GO:0045892">
    <property type="term" value="P:negative regulation of DNA-templated transcription"/>
    <property type="evidence" value="ECO:0007669"/>
    <property type="project" value="InterPro"/>
</dbReference>
<dbReference type="GeneID" id="29418435"/>
<keyword evidence="8" id="KW-0966">Cell projection</keyword>
<reference evidence="8 9" key="1">
    <citation type="journal article" date="2015" name="Genome Announc.">
        <title>Draft Genome Sequence of Clostridium tyrobutyricum Strain DIVETGP, Isolated from Cow's Milk for Grana Padano Production.</title>
        <authorList>
            <person name="Soggiu A."/>
            <person name="Piras C."/>
            <person name="Gaiarsa S."/>
            <person name="Sassera D."/>
            <person name="Roncada P."/>
            <person name="Bendixen E."/>
            <person name="Brasca M."/>
            <person name="Bonizzi L."/>
        </authorList>
    </citation>
    <scope>NUCLEOTIDE SEQUENCE [LARGE SCALE GENOMIC DNA]</scope>
    <source>
        <strain evidence="8 9">DIVETGP</strain>
    </source>
</reference>
<keyword evidence="3" id="KW-0678">Repressor</keyword>
<dbReference type="AlphaFoldDB" id="W6N5V0"/>